<feature type="transmembrane region" description="Helical" evidence="5">
    <location>
        <begin position="74"/>
        <end position="97"/>
    </location>
</feature>
<dbReference type="OrthoDB" id="5982228at2759"/>
<evidence type="ECO:0000256" key="1">
    <source>
        <dbReference type="ARBA" id="ARBA00004141"/>
    </source>
</evidence>
<dbReference type="EMBL" id="MU006227">
    <property type="protein sequence ID" value="KAF2825914.1"/>
    <property type="molecule type" value="Genomic_DNA"/>
</dbReference>
<feature type="transmembrane region" description="Helical" evidence="5">
    <location>
        <begin position="402"/>
        <end position="422"/>
    </location>
</feature>
<gene>
    <name evidence="6" type="ORF">CC86DRAFT_407159</name>
</gene>
<evidence type="ECO:0000313" key="6">
    <source>
        <dbReference type="EMBL" id="KAF2825914.1"/>
    </source>
</evidence>
<feature type="transmembrane region" description="Helical" evidence="5">
    <location>
        <begin position="469"/>
        <end position="491"/>
    </location>
</feature>
<dbReference type="GO" id="GO:0015179">
    <property type="term" value="F:L-amino acid transmembrane transporter activity"/>
    <property type="evidence" value="ECO:0007669"/>
    <property type="project" value="TreeGrafter"/>
</dbReference>
<evidence type="ECO:0000256" key="5">
    <source>
        <dbReference type="SAM" id="Phobius"/>
    </source>
</evidence>
<proteinExistence type="predicted"/>
<dbReference type="Pfam" id="PF13520">
    <property type="entry name" value="AA_permease_2"/>
    <property type="match status" value="1"/>
</dbReference>
<feature type="transmembrane region" description="Helical" evidence="5">
    <location>
        <begin position="511"/>
        <end position="534"/>
    </location>
</feature>
<dbReference type="PANTHER" id="PTHR11785">
    <property type="entry name" value="AMINO ACID TRANSPORTER"/>
    <property type="match status" value="1"/>
</dbReference>
<dbReference type="InterPro" id="IPR050598">
    <property type="entry name" value="AminoAcid_Transporter"/>
</dbReference>
<dbReference type="PANTHER" id="PTHR11785:SF353">
    <property type="entry name" value="METHIONINE TRANSPORTER (EUROFUNG)"/>
    <property type="match status" value="1"/>
</dbReference>
<evidence type="ECO:0000256" key="2">
    <source>
        <dbReference type="ARBA" id="ARBA00022692"/>
    </source>
</evidence>
<accession>A0A6A6ZZH1</accession>
<comment type="subcellular location">
    <subcellularLocation>
        <location evidence="1">Membrane</location>
        <topology evidence="1">Multi-pass membrane protein</topology>
    </subcellularLocation>
</comment>
<sequence length="588" mass="65634">MDCDLHSIHSTDGSLCLDGEDRHYLQALKDKDCVVTTNTQQPLGLFSVFAFIVQQVIGTGIFRTPWTAIHATQSVGITLLFWLFGALTALSGMVLYIEFGLSIPRHVIDGRKETVVRNGGDLNYVHYLLRRPKFLILSCYAINYILLASSTANALSIGDDIIGEQGTDRGALKDAFARGLAILAVTLPCFVHAFTRRGGILINNIFVVVKIAILCVFPVMAICVLAGVVNSNHASHNLAPQNAFANARSDLDSYTQGVLSILYAYNGYNQANYVLAEVEKPRKNFTRGIIIAMTVVCILYMLVNLSYMVVVSKEQQLLATDIALEFLKNVIGPVHAPRVLVVFTTISSFGNIVGMTFTASRVKQEIAKEGVIPFAKFFGENRTLFGRWRSKDDSRQPEPTPLGALCLHWLFAVILILLTWPAKPASAYRILANLYVYLTDVVPSFIMAIGMLYLRFFTEWSTKSFMPTWLSVTAALIYALANGFPLVAVWIPPNRSSGDVYDLIPGFPWYLTGVLSWALLACGVVYWTCFRFVLPRIGARKGKEFLVEREPVFRMQNGERVQWHEIVLHSWVVKCEPEKRTGYIMDDI</sequence>
<dbReference type="PIRSF" id="PIRSF006060">
    <property type="entry name" value="AA_transporter"/>
    <property type="match status" value="1"/>
</dbReference>
<name>A0A6A6ZZH1_9PLEO</name>
<organism evidence="6 7">
    <name type="scientific">Ophiobolus disseminans</name>
    <dbReference type="NCBI Taxonomy" id="1469910"/>
    <lineage>
        <taxon>Eukaryota</taxon>
        <taxon>Fungi</taxon>
        <taxon>Dikarya</taxon>
        <taxon>Ascomycota</taxon>
        <taxon>Pezizomycotina</taxon>
        <taxon>Dothideomycetes</taxon>
        <taxon>Pleosporomycetidae</taxon>
        <taxon>Pleosporales</taxon>
        <taxon>Pleosporineae</taxon>
        <taxon>Phaeosphaeriaceae</taxon>
        <taxon>Ophiobolus</taxon>
    </lineage>
</organism>
<dbReference type="AlphaFoldDB" id="A0A6A6ZZH1"/>
<feature type="transmembrane region" description="Helical" evidence="5">
    <location>
        <begin position="175"/>
        <end position="195"/>
    </location>
</feature>
<dbReference type="Gene3D" id="1.20.1740.10">
    <property type="entry name" value="Amino acid/polyamine transporter I"/>
    <property type="match status" value="1"/>
</dbReference>
<evidence type="ECO:0000256" key="3">
    <source>
        <dbReference type="ARBA" id="ARBA00022989"/>
    </source>
</evidence>
<dbReference type="Proteomes" id="UP000799424">
    <property type="component" value="Unassembled WGS sequence"/>
</dbReference>
<dbReference type="InterPro" id="IPR002293">
    <property type="entry name" value="AA/rel_permease1"/>
</dbReference>
<reference evidence="6" key="1">
    <citation type="journal article" date="2020" name="Stud. Mycol.">
        <title>101 Dothideomycetes genomes: a test case for predicting lifestyles and emergence of pathogens.</title>
        <authorList>
            <person name="Haridas S."/>
            <person name="Albert R."/>
            <person name="Binder M."/>
            <person name="Bloem J."/>
            <person name="Labutti K."/>
            <person name="Salamov A."/>
            <person name="Andreopoulos B."/>
            <person name="Baker S."/>
            <person name="Barry K."/>
            <person name="Bills G."/>
            <person name="Bluhm B."/>
            <person name="Cannon C."/>
            <person name="Castanera R."/>
            <person name="Culley D."/>
            <person name="Daum C."/>
            <person name="Ezra D."/>
            <person name="Gonzalez J."/>
            <person name="Henrissat B."/>
            <person name="Kuo A."/>
            <person name="Liang C."/>
            <person name="Lipzen A."/>
            <person name="Lutzoni F."/>
            <person name="Magnuson J."/>
            <person name="Mondo S."/>
            <person name="Nolan M."/>
            <person name="Ohm R."/>
            <person name="Pangilinan J."/>
            <person name="Park H.-J."/>
            <person name="Ramirez L."/>
            <person name="Alfaro M."/>
            <person name="Sun H."/>
            <person name="Tritt A."/>
            <person name="Yoshinaga Y."/>
            <person name="Zwiers L.-H."/>
            <person name="Turgeon B."/>
            <person name="Goodwin S."/>
            <person name="Spatafora J."/>
            <person name="Crous P."/>
            <person name="Grigoriev I."/>
        </authorList>
    </citation>
    <scope>NUCLEOTIDE SEQUENCE</scope>
    <source>
        <strain evidence="6">CBS 113818</strain>
    </source>
</reference>
<dbReference type="GO" id="GO:0016020">
    <property type="term" value="C:membrane"/>
    <property type="evidence" value="ECO:0007669"/>
    <property type="project" value="UniProtKB-SubCell"/>
</dbReference>
<feature type="transmembrane region" description="Helical" evidence="5">
    <location>
        <begin position="289"/>
        <end position="310"/>
    </location>
</feature>
<keyword evidence="7" id="KW-1185">Reference proteome</keyword>
<protein>
    <submittedName>
        <fullName evidence="6">Amino acid transporter</fullName>
    </submittedName>
</protein>
<keyword evidence="2 5" id="KW-0812">Transmembrane</keyword>
<feature type="transmembrane region" description="Helical" evidence="5">
    <location>
        <begin position="207"/>
        <end position="229"/>
    </location>
</feature>
<evidence type="ECO:0000313" key="7">
    <source>
        <dbReference type="Proteomes" id="UP000799424"/>
    </source>
</evidence>
<keyword evidence="3 5" id="KW-1133">Transmembrane helix</keyword>
<evidence type="ECO:0000256" key="4">
    <source>
        <dbReference type="ARBA" id="ARBA00023136"/>
    </source>
</evidence>
<keyword evidence="4 5" id="KW-0472">Membrane</keyword>
<feature type="transmembrane region" description="Helical" evidence="5">
    <location>
        <begin position="434"/>
        <end position="457"/>
    </location>
</feature>
<feature type="transmembrane region" description="Helical" evidence="5">
    <location>
        <begin position="43"/>
        <end position="62"/>
    </location>
</feature>
<feature type="transmembrane region" description="Helical" evidence="5">
    <location>
        <begin position="134"/>
        <end position="155"/>
    </location>
</feature>